<dbReference type="Proteomes" id="UP000092401">
    <property type="component" value="Unassembled WGS sequence"/>
</dbReference>
<dbReference type="UniPathway" id="UPA00646">
    <property type="reaction ID" value="UER00699"/>
</dbReference>
<evidence type="ECO:0000256" key="7">
    <source>
        <dbReference type="ARBA" id="ARBA00047772"/>
    </source>
</evidence>
<dbReference type="EMBL" id="LNJC01000051">
    <property type="protein sequence ID" value="KYC49032.1"/>
    <property type="molecule type" value="Genomic_DNA"/>
</dbReference>
<evidence type="ECO:0000313" key="13">
    <source>
        <dbReference type="Proteomes" id="UP000091929"/>
    </source>
</evidence>
<dbReference type="EMBL" id="LNGE01000012">
    <property type="protein sequence ID" value="KYC45732.1"/>
    <property type="molecule type" value="Genomic_DNA"/>
</dbReference>
<gene>
    <name evidence="12" type="primary">mrtG</name>
    <name evidence="10" type="ORF">APG10_00631</name>
    <name evidence="11" type="ORF">APG11_00759</name>
    <name evidence="12" type="ORF">APG12_01708</name>
</gene>
<name>A0A150ILF8_9EURY</name>
<feature type="compositionally biased region" description="Basic and acidic residues" evidence="9">
    <location>
        <begin position="10"/>
        <end position="22"/>
    </location>
</feature>
<comment type="catalytic activity">
    <reaction evidence="7">
        <text>coenzyme B + methyl-coenzyme M = methane + coenzyme M-coenzyme B heterodisulfide</text>
        <dbReference type="Rhea" id="RHEA:12532"/>
        <dbReference type="ChEBI" id="CHEBI:16183"/>
        <dbReference type="ChEBI" id="CHEBI:58286"/>
        <dbReference type="ChEBI" id="CHEBI:58411"/>
        <dbReference type="ChEBI" id="CHEBI:58596"/>
        <dbReference type="EC" id="2.8.4.1"/>
    </reaction>
    <physiologicalReaction direction="left-to-right" evidence="7">
        <dbReference type="Rhea" id="RHEA:12533"/>
    </physiologicalReaction>
</comment>
<evidence type="ECO:0000256" key="1">
    <source>
        <dbReference type="ARBA" id="ARBA00001952"/>
    </source>
</evidence>
<dbReference type="Gene3D" id="3.90.320.20">
    <property type="entry name" value="Methyl-coenzyme M reductase, gamma subunit"/>
    <property type="match status" value="1"/>
</dbReference>
<comment type="subunit">
    <text evidence="4">MCR is a hexamer of two alpha, two beta, and two gamma chains, forming a dimer of heterotrimers.</text>
</comment>
<proteinExistence type="inferred from homology"/>
<protein>
    <recommendedName>
        <fullName evidence="8">Methyl-coenzyme M reductase subunit gamma</fullName>
        <ecNumber evidence="8">2.8.4.1</ecNumber>
    </recommendedName>
</protein>
<dbReference type="InterPro" id="IPR009024">
    <property type="entry name" value="Me_CoM_Rdtase_Fd-like_fold"/>
</dbReference>
<comment type="cofactor">
    <cofactor evidence="1">
        <name>coenzyme F430</name>
        <dbReference type="ChEBI" id="CHEBI:60540"/>
    </cofactor>
</comment>
<dbReference type="AlphaFoldDB" id="A0A150ILF8"/>
<comment type="pathway">
    <text evidence="2 8">One-carbon metabolism; methyl-coenzyme M reduction; methane from methyl-coenzyme M: step 1/1.</text>
</comment>
<accession>A0A150IVQ9</accession>
<dbReference type="Proteomes" id="UP000091929">
    <property type="component" value="Unassembled WGS sequence"/>
</dbReference>
<keyword evidence="5 8" id="KW-0808">Transferase</keyword>
<evidence type="ECO:0000313" key="12">
    <source>
        <dbReference type="EMBL" id="KYC49032.1"/>
    </source>
</evidence>
<feature type="region of interest" description="Disordered" evidence="9">
    <location>
        <begin position="1"/>
        <end position="26"/>
    </location>
</feature>
<comment type="caution">
    <text evidence="10">The sequence shown here is derived from an EMBL/GenBank/DDBJ whole genome shotgun (WGS) entry which is preliminary data.</text>
</comment>
<comment type="subunit">
    <text evidence="8">Hexamer of two alpha, two beta, and two gamma chains.</text>
</comment>
<organism evidence="10 14">
    <name type="scientific">Candidatus Methanofastidiosum methylothiophilum</name>
    <dbReference type="NCBI Taxonomy" id="1705564"/>
    <lineage>
        <taxon>Archaea</taxon>
        <taxon>Methanobacteriati</taxon>
        <taxon>Methanobacteriota</taxon>
        <taxon>Stenosarchaea group</taxon>
        <taxon>Candidatus Methanofastidiosia</taxon>
        <taxon>Candidatus Methanofastidiosales</taxon>
        <taxon>Candidatus Methanofastidiosaceae</taxon>
        <taxon>Candidatus Methanofastidiosum</taxon>
    </lineage>
</organism>
<evidence type="ECO:0000313" key="11">
    <source>
        <dbReference type="EMBL" id="KYC47883.1"/>
    </source>
</evidence>
<evidence type="ECO:0000256" key="6">
    <source>
        <dbReference type="ARBA" id="ARBA00022994"/>
    </source>
</evidence>
<dbReference type="PATRIC" id="fig|1706437.3.peg.766"/>
<accession>A0A150ILF8</accession>
<dbReference type="PATRIC" id="fig|1706438.3.peg.1712"/>
<evidence type="ECO:0000256" key="3">
    <source>
        <dbReference type="ARBA" id="ARBA00008740"/>
    </source>
</evidence>
<accession>A0A150ISG0</accession>
<keyword evidence="6 8" id="KW-0484">Methanogenesis</keyword>
<dbReference type="GO" id="GO:0050524">
    <property type="term" value="F:coenzyme-B sulfoethylthiotransferase activity"/>
    <property type="evidence" value="ECO:0007669"/>
    <property type="project" value="UniProtKB-UniRule"/>
</dbReference>
<comment type="similarity">
    <text evidence="3">Belongs to the methyl-coenzyme M reductase gamma subunit family.</text>
</comment>
<dbReference type="NCBIfam" id="TIGR03259">
    <property type="entry name" value="met_CoM_red_gam"/>
    <property type="match status" value="1"/>
</dbReference>
<dbReference type="PATRIC" id="fig|1706436.3.peg.636"/>
<dbReference type="Pfam" id="PF02240">
    <property type="entry name" value="MCR_gamma"/>
    <property type="match status" value="1"/>
</dbReference>
<sequence length="257" mass="29498">MAYKAQFHPGKSDPSKNRRKYMDPSYKLQKIRSVSDEDVVRVLGHRQPGEDYKSVHPPLEEMGEPECPIRELVEPTPGAKAGDRIRYVQFTDSVYFAPISPYQRSWMYSYRYRGMDSGTLSGRHVVEARERDVEAIAKELIESETFDAARTGIRGRTVHGHALRLDENGIMFDAMQRYVFDKSTGEVKYVKDMVGEPIPAPISVGKPLSEDELKKRTTIYRADGVTIKQDEEVLQMVQNVHWERSFGGFEPFKEAKF</sequence>
<evidence type="ECO:0000256" key="2">
    <source>
        <dbReference type="ARBA" id="ARBA00005149"/>
    </source>
</evidence>
<evidence type="ECO:0000256" key="8">
    <source>
        <dbReference type="PIRNR" id="PIRNR000264"/>
    </source>
</evidence>
<evidence type="ECO:0000256" key="4">
    <source>
        <dbReference type="ARBA" id="ARBA00011155"/>
    </source>
</evidence>
<dbReference type="InterPro" id="IPR036994">
    <property type="entry name" value="Me_CoM_Rdtase_gsu_sf"/>
</dbReference>
<dbReference type="InterPro" id="IPR003178">
    <property type="entry name" value="Me_CoM_Rdtase_gsu"/>
</dbReference>
<dbReference type="EC" id="2.8.4.1" evidence="8"/>
<evidence type="ECO:0000256" key="9">
    <source>
        <dbReference type="SAM" id="MobiDB-lite"/>
    </source>
</evidence>
<dbReference type="EMBL" id="LNGF01000014">
    <property type="protein sequence ID" value="KYC47883.1"/>
    <property type="molecule type" value="Genomic_DNA"/>
</dbReference>
<reference evidence="13 14" key="1">
    <citation type="journal article" date="2016" name="ISME J.">
        <title>Chasing the elusive Euryarchaeota class WSA2: genomes reveal a uniquely fastidious methyl-reducing methanogen.</title>
        <authorList>
            <person name="Nobu M.K."/>
            <person name="Narihiro T."/>
            <person name="Kuroda K."/>
            <person name="Mei R."/>
            <person name="Liu W.T."/>
        </authorList>
    </citation>
    <scope>NUCLEOTIDE SEQUENCE [LARGE SCALE GENOMIC DNA]</scope>
    <source>
        <strain evidence="10">B03fssc0709_Meth_Bin005</strain>
        <strain evidence="11">B15fssc0709_Meth_Bin003</strain>
        <strain evidence="12">BMIXfssc0709_Meth_Bin006</strain>
    </source>
</reference>
<dbReference type="PIRSF" id="PIRSF000264">
    <property type="entry name" value="Meth_CoM_rd_gama"/>
    <property type="match status" value="1"/>
</dbReference>
<dbReference type="Proteomes" id="UP000092403">
    <property type="component" value="Unassembled WGS sequence"/>
</dbReference>
<evidence type="ECO:0000313" key="14">
    <source>
        <dbReference type="Proteomes" id="UP000092401"/>
    </source>
</evidence>
<dbReference type="GO" id="GO:0015948">
    <property type="term" value="P:methanogenesis"/>
    <property type="evidence" value="ECO:0007669"/>
    <property type="project" value="UniProtKB-UniRule"/>
</dbReference>
<dbReference type="SUPFAM" id="SSF55088">
    <property type="entry name" value="Methyl-coenzyme M reductase subunits"/>
    <property type="match status" value="1"/>
</dbReference>
<evidence type="ECO:0000256" key="5">
    <source>
        <dbReference type="ARBA" id="ARBA00022679"/>
    </source>
</evidence>
<evidence type="ECO:0000313" key="10">
    <source>
        <dbReference type="EMBL" id="KYC45732.1"/>
    </source>
</evidence>